<name>A0A369NW92_9ACTN</name>
<dbReference type="RefSeq" id="WP_114540634.1">
    <property type="nucleotide sequence ID" value="NZ_PPUT01000021.1"/>
</dbReference>
<proteinExistence type="predicted"/>
<protein>
    <submittedName>
        <fullName evidence="1">Uncharacterized protein</fullName>
    </submittedName>
</protein>
<sequence>MFNLLKSDIYRLVHGKMLWVAAIVLVALSVLAAGMMHWVSSPEFLRMTATSFEMTVNVGDGANGAADVLGEGDAAAANASAEAAAAAGASGRGLSLDELDTLGAAEAAGSAESEEDSVRDDETASDSAFASSELWDLVADNPEALSDADFEGVSRDMRTLASPADMLGDMAVSGGALAMVVSLVTALFLAQDFSMRFARNLVMDRRGRVRYYGEKLVLVGLLAAFYLAVAALAGAASFAAAGFTYAAASPLGDLALFLGLAWLLAFAYGCTTAVIVWASRSAGAGVAWALMVSSGIAGSLLGQVLLLLGRGVPWIGALEPWMLASCMQNVGNHASTLLATPAAAPLTMAPLAVQVLIVGTAAVALCVVLTFGPLWKRDL</sequence>
<evidence type="ECO:0000313" key="2">
    <source>
        <dbReference type="Proteomes" id="UP000253805"/>
    </source>
</evidence>
<dbReference type="AlphaFoldDB" id="A0A369NW92"/>
<evidence type="ECO:0000313" key="1">
    <source>
        <dbReference type="EMBL" id="RDC43328.1"/>
    </source>
</evidence>
<dbReference type="Proteomes" id="UP000253805">
    <property type="component" value="Unassembled WGS sequence"/>
</dbReference>
<gene>
    <name evidence="1" type="ORF">C1850_08395</name>
</gene>
<accession>A0A369NW92</accession>
<dbReference type="EMBL" id="PPUT01000021">
    <property type="protein sequence ID" value="RDC43328.1"/>
    <property type="molecule type" value="Genomic_DNA"/>
</dbReference>
<comment type="caution">
    <text evidence="1">The sequence shown here is derived from an EMBL/GenBank/DDBJ whole genome shotgun (WGS) entry which is preliminary data.</text>
</comment>
<organism evidence="1 2">
    <name type="scientific">Adlercreutzia equolifaciens subsp. celatus</name>
    <dbReference type="NCBI Taxonomy" id="394340"/>
    <lineage>
        <taxon>Bacteria</taxon>
        <taxon>Bacillati</taxon>
        <taxon>Actinomycetota</taxon>
        <taxon>Coriobacteriia</taxon>
        <taxon>Eggerthellales</taxon>
        <taxon>Eggerthellaceae</taxon>
        <taxon>Adlercreutzia</taxon>
    </lineage>
</organism>
<reference evidence="1 2" key="1">
    <citation type="journal article" date="2018" name="Elife">
        <title>Discovery and characterization of a prevalent human gut bacterial enzyme sufficient for the inactivation of a family of plant toxins.</title>
        <authorList>
            <person name="Koppel N."/>
            <person name="Bisanz J.E."/>
            <person name="Pandelia M.E."/>
            <person name="Turnbaugh P.J."/>
            <person name="Balskus E.P."/>
        </authorList>
    </citation>
    <scope>NUCLEOTIDE SEQUENCE [LARGE SCALE GENOMIC DNA]</scope>
    <source>
        <strain evidence="1 2">OB21 GAM 11</strain>
    </source>
</reference>